<evidence type="ECO:0000259" key="7">
    <source>
        <dbReference type="Pfam" id="PF04542"/>
    </source>
</evidence>
<evidence type="ECO:0000259" key="8">
    <source>
        <dbReference type="Pfam" id="PF08281"/>
    </source>
</evidence>
<dbReference type="Pfam" id="PF08281">
    <property type="entry name" value="Sigma70_r4_2"/>
    <property type="match status" value="1"/>
</dbReference>
<dbReference type="GO" id="GO:0006352">
    <property type="term" value="P:DNA-templated transcription initiation"/>
    <property type="evidence" value="ECO:0007669"/>
    <property type="project" value="InterPro"/>
</dbReference>
<keyword evidence="5 6" id="KW-0804">Transcription</keyword>
<dbReference type="AlphaFoldDB" id="W4LR29"/>
<dbReference type="InterPro" id="IPR013324">
    <property type="entry name" value="RNA_pol_sigma_r3/r4-like"/>
</dbReference>
<evidence type="ECO:0000313" key="9">
    <source>
        <dbReference type="EMBL" id="ETW99841.1"/>
    </source>
</evidence>
<reference evidence="9 10" key="1">
    <citation type="journal article" date="2014" name="Nature">
        <title>An environmental bacterial taxon with a large and distinct metabolic repertoire.</title>
        <authorList>
            <person name="Wilson M.C."/>
            <person name="Mori T."/>
            <person name="Ruckert C."/>
            <person name="Uria A.R."/>
            <person name="Helf M.J."/>
            <person name="Takada K."/>
            <person name="Gernert C."/>
            <person name="Steffens U.A."/>
            <person name="Heycke N."/>
            <person name="Schmitt S."/>
            <person name="Rinke C."/>
            <person name="Helfrich E.J."/>
            <person name="Brachmann A.O."/>
            <person name="Gurgui C."/>
            <person name="Wakimoto T."/>
            <person name="Kracht M."/>
            <person name="Crusemann M."/>
            <person name="Hentschel U."/>
            <person name="Abe I."/>
            <person name="Matsunaga S."/>
            <person name="Kalinowski J."/>
            <person name="Takeyama H."/>
            <person name="Piel J."/>
        </authorList>
    </citation>
    <scope>NUCLEOTIDE SEQUENCE [LARGE SCALE GENOMIC DNA]</scope>
    <source>
        <strain evidence="10">TSY1</strain>
    </source>
</reference>
<dbReference type="InterPro" id="IPR036388">
    <property type="entry name" value="WH-like_DNA-bd_sf"/>
</dbReference>
<dbReference type="HOGENOM" id="CLU_047691_1_1_7"/>
<feature type="domain" description="RNA polymerase sigma-70 region 2" evidence="7">
    <location>
        <begin position="33"/>
        <end position="97"/>
    </location>
</feature>
<comment type="caution">
    <text evidence="9">The sequence shown here is derived from an EMBL/GenBank/DDBJ whole genome shotgun (WGS) entry which is preliminary data.</text>
</comment>
<accession>W4LR29</accession>
<keyword evidence="3 6" id="KW-0731">Sigma factor</keyword>
<protein>
    <recommendedName>
        <fullName evidence="6">RNA polymerase sigma factor</fullName>
    </recommendedName>
</protein>
<evidence type="ECO:0000256" key="4">
    <source>
        <dbReference type="ARBA" id="ARBA00023125"/>
    </source>
</evidence>
<dbReference type="CDD" id="cd06171">
    <property type="entry name" value="Sigma70_r4"/>
    <property type="match status" value="1"/>
</dbReference>
<dbReference type="Proteomes" id="UP000019141">
    <property type="component" value="Unassembled WGS sequence"/>
</dbReference>
<evidence type="ECO:0000256" key="5">
    <source>
        <dbReference type="ARBA" id="ARBA00023163"/>
    </source>
</evidence>
<evidence type="ECO:0000256" key="3">
    <source>
        <dbReference type="ARBA" id="ARBA00023082"/>
    </source>
</evidence>
<dbReference type="InterPro" id="IPR013325">
    <property type="entry name" value="RNA_pol_sigma_r2"/>
</dbReference>
<keyword evidence="10" id="KW-1185">Reference proteome</keyword>
<dbReference type="InterPro" id="IPR013249">
    <property type="entry name" value="RNA_pol_sigma70_r4_t2"/>
</dbReference>
<evidence type="ECO:0000256" key="2">
    <source>
        <dbReference type="ARBA" id="ARBA00023015"/>
    </source>
</evidence>
<comment type="similarity">
    <text evidence="1 6">Belongs to the sigma-70 factor family. ECF subfamily.</text>
</comment>
<dbReference type="Gene3D" id="1.10.10.10">
    <property type="entry name" value="Winged helix-like DNA-binding domain superfamily/Winged helix DNA-binding domain"/>
    <property type="match status" value="1"/>
</dbReference>
<dbReference type="InterPro" id="IPR007627">
    <property type="entry name" value="RNA_pol_sigma70_r2"/>
</dbReference>
<dbReference type="SUPFAM" id="SSF88659">
    <property type="entry name" value="Sigma3 and sigma4 domains of RNA polymerase sigma factors"/>
    <property type="match status" value="1"/>
</dbReference>
<dbReference type="SUPFAM" id="SSF88946">
    <property type="entry name" value="Sigma2 domain of RNA polymerase sigma factors"/>
    <property type="match status" value="1"/>
</dbReference>
<proteinExistence type="inferred from homology"/>
<evidence type="ECO:0000256" key="6">
    <source>
        <dbReference type="RuleBase" id="RU000716"/>
    </source>
</evidence>
<dbReference type="Pfam" id="PF04542">
    <property type="entry name" value="Sigma70_r2"/>
    <property type="match status" value="1"/>
</dbReference>
<dbReference type="GO" id="GO:0003677">
    <property type="term" value="F:DNA binding"/>
    <property type="evidence" value="ECO:0007669"/>
    <property type="project" value="UniProtKB-KW"/>
</dbReference>
<dbReference type="EMBL" id="AZHW01000398">
    <property type="protein sequence ID" value="ETW99841.1"/>
    <property type="molecule type" value="Genomic_DNA"/>
</dbReference>
<dbReference type="PANTHER" id="PTHR43133">
    <property type="entry name" value="RNA POLYMERASE ECF-TYPE SIGMA FACTO"/>
    <property type="match status" value="1"/>
</dbReference>
<keyword evidence="2 6" id="KW-0805">Transcription regulation</keyword>
<dbReference type="PROSITE" id="PS01063">
    <property type="entry name" value="SIGMA70_ECF"/>
    <property type="match status" value="1"/>
</dbReference>
<sequence length="203" mass="23623">MFIGDVREVEGTVVVEDREAKQMREAFEALALEHFDALYNTAVRLTRNPSEAQDLVQETFLKAFRFYHRFEPGTNLKAWLFTILRNTYINVYRKAARQQQVDFDQVAPFYADTADPPAWTDRGTMEEMLRHLVQDDVKRALESLPDEYRMVVLLADLEDFAYKEIAKIVGCPVGTVMSRLFRGRRLLRKSLAEFAKKSGYIKE</sequence>
<dbReference type="NCBIfam" id="TIGR02937">
    <property type="entry name" value="sigma70-ECF"/>
    <property type="match status" value="1"/>
</dbReference>
<dbReference type="InterPro" id="IPR014284">
    <property type="entry name" value="RNA_pol_sigma-70_dom"/>
</dbReference>
<name>W4LR29_ENTF1</name>
<keyword evidence="4 6" id="KW-0238">DNA-binding</keyword>
<dbReference type="PANTHER" id="PTHR43133:SF59">
    <property type="entry name" value="ECF RNA POLYMERASE SIGMA FACTOR SIGR"/>
    <property type="match status" value="1"/>
</dbReference>
<evidence type="ECO:0000256" key="1">
    <source>
        <dbReference type="ARBA" id="ARBA00010641"/>
    </source>
</evidence>
<feature type="domain" description="RNA polymerase sigma factor 70 region 4 type 2" evidence="8">
    <location>
        <begin position="136"/>
        <end position="187"/>
    </location>
</feature>
<gene>
    <name evidence="9" type="ORF">ETSY1_13520</name>
</gene>
<dbReference type="GO" id="GO:0016987">
    <property type="term" value="F:sigma factor activity"/>
    <property type="evidence" value="ECO:0007669"/>
    <property type="project" value="UniProtKB-KW"/>
</dbReference>
<evidence type="ECO:0000313" key="10">
    <source>
        <dbReference type="Proteomes" id="UP000019141"/>
    </source>
</evidence>
<dbReference type="InterPro" id="IPR039425">
    <property type="entry name" value="RNA_pol_sigma-70-like"/>
</dbReference>
<organism evidence="9 10">
    <name type="scientific">Entotheonella factor</name>
    <dbReference type="NCBI Taxonomy" id="1429438"/>
    <lineage>
        <taxon>Bacteria</taxon>
        <taxon>Pseudomonadati</taxon>
        <taxon>Nitrospinota/Tectimicrobiota group</taxon>
        <taxon>Candidatus Tectimicrobiota</taxon>
        <taxon>Candidatus Entotheonellia</taxon>
        <taxon>Candidatus Entotheonellales</taxon>
        <taxon>Candidatus Entotheonellaceae</taxon>
        <taxon>Candidatus Entotheonella</taxon>
    </lineage>
</organism>
<dbReference type="Gene3D" id="1.10.1740.10">
    <property type="match status" value="1"/>
</dbReference>
<dbReference type="InterPro" id="IPR000838">
    <property type="entry name" value="RNA_pol_sigma70_ECF_CS"/>
</dbReference>